<accession>A0A250WRG5</accession>
<organism evidence="12 13">
    <name type="scientific">Chlamydomonas eustigma</name>
    <dbReference type="NCBI Taxonomy" id="1157962"/>
    <lineage>
        <taxon>Eukaryota</taxon>
        <taxon>Viridiplantae</taxon>
        <taxon>Chlorophyta</taxon>
        <taxon>core chlorophytes</taxon>
        <taxon>Chlorophyceae</taxon>
        <taxon>CS clade</taxon>
        <taxon>Chlamydomonadales</taxon>
        <taxon>Chlamydomonadaceae</taxon>
        <taxon>Chlamydomonas</taxon>
    </lineage>
</organism>
<feature type="domain" description="T-SNARE coiled-coil homology" evidence="11">
    <location>
        <begin position="124"/>
        <end position="191"/>
    </location>
</feature>
<keyword evidence="4" id="KW-0653">Protein transport</keyword>
<dbReference type="GO" id="GO:0012507">
    <property type="term" value="C:ER to Golgi transport vesicle membrane"/>
    <property type="evidence" value="ECO:0007669"/>
    <property type="project" value="TreeGrafter"/>
</dbReference>
<dbReference type="Gene3D" id="1.20.5.110">
    <property type="match status" value="1"/>
</dbReference>
<evidence type="ECO:0000256" key="1">
    <source>
        <dbReference type="ARBA" id="ARBA00006108"/>
    </source>
</evidence>
<keyword evidence="7 10" id="KW-0472">Membrane</keyword>
<dbReference type="PANTHER" id="PTHR21230:SF26">
    <property type="entry name" value="VESICLE TRANSPORT THROUGH INTERACTION WITH T-SNARES HOMOLOG 1A"/>
    <property type="match status" value="1"/>
</dbReference>
<dbReference type="AlphaFoldDB" id="A0A250WRG5"/>
<name>A0A250WRG5_9CHLO</name>
<dbReference type="GO" id="GO:0031201">
    <property type="term" value="C:SNARE complex"/>
    <property type="evidence" value="ECO:0007669"/>
    <property type="project" value="TreeGrafter"/>
</dbReference>
<evidence type="ECO:0000256" key="8">
    <source>
        <dbReference type="ARBA" id="ARBA00060376"/>
    </source>
</evidence>
<dbReference type="FunFam" id="1.20.58.400:FF:000001">
    <property type="entry name" value="Vesicle transport through interaction with t-SNAREs homolog 1A"/>
    <property type="match status" value="1"/>
</dbReference>
<dbReference type="GO" id="GO:0005794">
    <property type="term" value="C:Golgi apparatus"/>
    <property type="evidence" value="ECO:0007669"/>
    <property type="project" value="InterPro"/>
</dbReference>
<dbReference type="SMART" id="SM00397">
    <property type="entry name" value="t_SNARE"/>
    <property type="match status" value="1"/>
</dbReference>
<keyword evidence="2" id="KW-0813">Transport</keyword>
<reference evidence="12 13" key="1">
    <citation type="submission" date="2017-08" db="EMBL/GenBank/DDBJ databases">
        <title>Acidophilic green algal genome provides insights into adaptation to an acidic environment.</title>
        <authorList>
            <person name="Hirooka S."/>
            <person name="Hirose Y."/>
            <person name="Kanesaki Y."/>
            <person name="Higuchi S."/>
            <person name="Fujiwara T."/>
            <person name="Onuma R."/>
            <person name="Era A."/>
            <person name="Ohbayashi R."/>
            <person name="Uzuka A."/>
            <person name="Nozaki H."/>
            <person name="Yoshikawa H."/>
            <person name="Miyagishima S.Y."/>
        </authorList>
    </citation>
    <scope>NUCLEOTIDE SEQUENCE [LARGE SCALE GENOMIC DNA]</scope>
    <source>
        <strain evidence="12 13">NIES-2499</strain>
    </source>
</reference>
<dbReference type="FunFam" id="1.20.5.110:FF:000002">
    <property type="entry name" value="Vesicle transport through interaction with t-SNAREsB"/>
    <property type="match status" value="1"/>
</dbReference>
<dbReference type="OrthoDB" id="430637at2759"/>
<dbReference type="SUPFAM" id="SSF58038">
    <property type="entry name" value="SNARE fusion complex"/>
    <property type="match status" value="1"/>
</dbReference>
<dbReference type="PIRSF" id="PIRSF028865">
    <property type="entry name" value="Membrin-2"/>
    <property type="match status" value="1"/>
</dbReference>
<evidence type="ECO:0000256" key="6">
    <source>
        <dbReference type="ARBA" id="ARBA00023054"/>
    </source>
</evidence>
<dbReference type="STRING" id="1157962.A0A250WRG5"/>
<dbReference type="SUPFAM" id="SSF47661">
    <property type="entry name" value="t-snare proteins"/>
    <property type="match status" value="1"/>
</dbReference>
<keyword evidence="3 10" id="KW-0812">Transmembrane</keyword>
<comment type="subcellular location">
    <subcellularLocation>
        <location evidence="8">Prevacuolar compartment membrane</location>
        <topology evidence="8">Single-pass type IV membrane protein</topology>
    </subcellularLocation>
</comment>
<dbReference type="GO" id="GO:0005789">
    <property type="term" value="C:endoplasmic reticulum membrane"/>
    <property type="evidence" value="ECO:0007669"/>
    <property type="project" value="TreeGrafter"/>
</dbReference>
<dbReference type="InterPro" id="IPR007705">
    <property type="entry name" value="Vesicle_trsprt_v-SNARE_N"/>
</dbReference>
<dbReference type="GO" id="GO:0031902">
    <property type="term" value="C:late endosome membrane"/>
    <property type="evidence" value="ECO:0007669"/>
    <property type="project" value="TreeGrafter"/>
</dbReference>
<evidence type="ECO:0000256" key="2">
    <source>
        <dbReference type="ARBA" id="ARBA00022448"/>
    </source>
</evidence>
<proteinExistence type="inferred from homology"/>
<dbReference type="Gene3D" id="1.20.58.400">
    <property type="entry name" value="t-snare proteins"/>
    <property type="match status" value="1"/>
</dbReference>
<dbReference type="InterPro" id="IPR038407">
    <property type="entry name" value="v-SNARE_N_sf"/>
</dbReference>
<keyword evidence="13" id="KW-1185">Reference proteome</keyword>
<feature type="coiled-coil region" evidence="9">
    <location>
        <begin position="157"/>
        <end position="187"/>
    </location>
</feature>
<dbReference type="EMBL" id="BEGY01000003">
    <property type="protein sequence ID" value="GAX73418.1"/>
    <property type="molecule type" value="Genomic_DNA"/>
</dbReference>
<evidence type="ECO:0000313" key="13">
    <source>
        <dbReference type="Proteomes" id="UP000232323"/>
    </source>
</evidence>
<dbReference type="GO" id="GO:0006906">
    <property type="term" value="P:vesicle fusion"/>
    <property type="evidence" value="ECO:0007669"/>
    <property type="project" value="TreeGrafter"/>
</dbReference>
<protein>
    <recommendedName>
        <fullName evidence="11">t-SNARE coiled-coil homology domain-containing protein</fullName>
    </recommendedName>
</protein>
<dbReference type="InterPro" id="IPR010989">
    <property type="entry name" value="SNARE"/>
</dbReference>
<dbReference type="GO" id="GO:0000149">
    <property type="term" value="F:SNARE binding"/>
    <property type="evidence" value="ECO:0007669"/>
    <property type="project" value="TreeGrafter"/>
</dbReference>
<dbReference type="InterPro" id="IPR000727">
    <property type="entry name" value="T_SNARE_dom"/>
</dbReference>
<dbReference type="PANTHER" id="PTHR21230">
    <property type="entry name" value="VESICLE TRANSPORT V-SNARE PROTEIN VTI1-RELATED"/>
    <property type="match status" value="1"/>
</dbReference>
<evidence type="ECO:0000256" key="4">
    <source>
        <dbReference type="ARBA" id="ARBA00022927"/>
    </source>
</evidence>
<dbReference type="Proteomes" id="UP000232323">
    <property type="component" value="Unassembled WGS sequence"/>
</dbReference>
<keyword evidence="6 9" id="KW-0175">Coiled coil</keyword>
<comment type="caution">
    <text evidence="12">The sequence shown here is derived from an EMBL/GenBank/DDBJ whole genome shotgun (WGS) entry which is preliminary data.</text>
</comment>
<dbReference type="InterPro" id="IPR027027">
    <property type="entry name" value="GOSR2/Membrin/Bos1"/>
</dbReference>
<evidence type="ECO:0000313" key="12">
    <source>
        <dbReference type="EMBL" id="GAX73418.1"/>
    </source>
</evidence>
<dbReference type="CDD" id="cd15862">
    <property type="entry name" value="SNARE_Vti1"/>
    <property type="match status" value="1"/>
</dbReference>
<feature type="transmembrane region" description="Helical" evidence="10">
    <location>
        <begin position="200"/>
        <end position="219"/>
    </location>
</feature>
<keyword evidence="5 10" id="KW-1133">Transmembrane helix</keyword>
<evidence type="ECO:0000256" key="7">
    <source>
        <dbReference type="ARBA" id="ARBA00023136"/>
    </source>
</evidence>
<evidence type="ECO:0000256" key="3">
    <source>
        <dbReference type="ARBA" id="ARBA00022692"/>
    </source>
</evidence>
<evidence type="ECO:0000259" key="11">
    <source>
        <dbReference type="SMART" id="SM00397"/>
    </source>
</evidence>
<comment type="similarity">
    <text evidence="1">Belongs to the VTI1 family.</text>
</comment>
<dbReference type="Pfam" id="PF12352">
    <property type="entry name" value="V-SNARE_C"/>
    <property type="match status" value="1"/>
</dbReference>
<sequence>MSDQTALFKQYETDYCNKSTDISRKINTIPSLSGEQRRIKTAEIENDIKSADVVIKSMDMEARSLPPSIAQPLLTKVKDYKADLTALKEQMKKAQSASPVGDAARAELGLGGDYYSTSAGQRERMLTATQRMERSTQNLTYAKETLDRTQEDGANILTELQRQRETIERSRNTLQDADDNISKARKVLSSMARRVMQNKIIMAGIILFLLAGIGIILYVKLKK</sequence>
<dbReference type="Pfam" id="PF05008">
    <property type="entry name" value="V-SNARE"/>
    <property type="match status" value="1"/>
</dbReference>
<evidence type="ECO:0000256" key="5">
    <source>
        <dbReference type="ARBA" id="ARBA00022989"/>
    </source>
</evidence>
<evidence type="ECO:0000256" key="10">
    <source>
        <dbReference type="SAM" id="Phobius"/>
    </source>
</evidence>
<evidence type="ECO:0000256" key="9">
    <source>
        <dbReference type="SAM" id="Coils"/>
    </source>
</evidence>
<dbReference type="GO" id="GO:0005484">
    <property type="term" value="F:SNAP receptor activity"/>
    <property type="evidence" value="ECO:0007669"/>
    <property type="project" value="InterPro"/>
</dbReference>
<dbReference type="GO" id="GO:0006886">
    <property type="term" value="P:intracellular protein transport"/>
    <property type="evidence" value="ECO:0007669"/>
    <property type="project" value="InterPro"/>
</dbReference>
<gene>
    <name evidence="12" type="ORF">CEUSTIGMA_g870.t1</name>
</gene>